<feature type="transmembrane region" description="Helical" evidence="9">
    <location>
        <begin position="16"/>
        <end position="41"/>
    </location>
</feature>
<evidence type="ECO:0000256" key="9">
    <source>
        <dbReference type="RuleBase" id="RU368035"/>
    </source>
</evidence>
<evidence type="ECO:0000256" key="8">
    <source>
        <dbReference type="ARBA" id="ARBA00023136"/>
    </source>
</evidence>
<feature type="transmembrane region" description="Helical" evidence="9">
    <location>
        <begin position="53"/>
        <end position="76"/>
    </location>
</feature>
<feature type="transmembrane region" description="Helical" evidence="9">
    <location>
        <begin position="267"/>
        <end position="288"/>
    </location>
</feature>
<dbReference type="PANTHER" id="PTHR12929">
    <property type="entry name" value="SOLUTE CARRIER FAMILY 52"/>
    <property type="match status" value="1"/>
</dbReference>
<evidence type="ECO:0000313" key="10">
    <source>
        <dbReference type="EMBL" id="CAF0955343.1"/>
    </source>
</evidence>
<dbReference type="InterPro" id="IPR036259">
    <property type="entry name" value="MFS_trans_sf"/>
</dbReference>
<comment type="similarity">
    <text evidence="3 9">Belongs to the riboflavin transporter family.</text>
</comment>
<comment type="function">
    <text evidence="9">Plasma membrane transporter mediating the uptake by cells of the water soluble vitamin B2/riboflavin that plays a key role in biochemical oxidation-reduction reactions of the carbohydrate, lipid, and amino acid metabolism.</text>
</comment>
<feature type="transmembrane region" description="Helical" evidence="9">
    <location>
        <begin position="154"/>
        <end position="174"/>
    </location>
</feature>
<dbReference type="PANTHER" id="PTHR12929:SF10">
    <property type="entry name" value="RIBOFLAVIN TRANSPORTER"/>
    <property type="match status" value="1"/>
</dbReference>
<dbReference type="AlphaFoldDB" id="A0A814DCS6"/>
<feature type="transmembrane region" description="Helical" evidence="9">
    <location>
        <begin position="330"/>
        <end position="352"/>
    </location>
</feature>
<dbReference type="EMBL" id="CAJNOC010002858">
    <property type="protein sequence ID" value="CAF0955343.1"/>
    <property type="molecule type" value="Genomic_DNA"/>
</dbReference>
<dbReference type="Proteomes" id="UP000663879">
    <property type="component" value="Unassembled WGS sequence"/>
</dbReference>
<reference evidence="10" key="1">
    <citation type="submission" date="2021-02" db="EMBL/GenBank/DDBJ databases">
        <authorList>
            <person name="Nowell W R."/>
        </authorList>
    </citation>
    <scope>NUCLEOTIDE SEQUENCE</scope>
    <source>
        <strain evidence="10">Ploen Becks lab</strain>
    </source>
</reference>
<feature type="transmembrane region" description="Helical" evidence="9">
    <location>
        <begin position="300"/>
        <end position="323"/>
    </location>
</feature>
<evidence type="ECO:0000256" key="7">
    <source>
        <dbReference type="ARBA" id="ARBA00022989"/>
    </source>
</evidence>
<dbReference type="InterPro" id="IPR009357">
    <property type="entry name" value="Riboflavin_transptr"/>
</dbReference>
<feature type="transmembrane region" description="Helical" evidence="9">
    <location>
        <begin position="205"/>
        <end position="229"/>
    </location>
</feature>
<keyword evidence="7 9" id="KW-1133">Transmembrane helix</keyword>
<keyword evidence="8 9" id="KW-0472">Membrane</keyword>
<dbReference type="Pfam" id="PF06237">
    <property type="entry name" value="SLC52_ribofla_tr"/>
    <property type="match status" value="1"/>
</dbReference>
<feature type="transmembrane region" description="Helical" evidence="9">
    <location>
        <begin position="364"/>
        <end position="384"/>
    </location>
</feature>
<dbReference type="GO" id="GO:0005886">
    <property type="term" value="C:plasma membrane"/>
    <property type="evidence" value="ECO:0007669"/>
    <property type="project" value="UniProtKB-SubCell"/>
</dbReference>
<dbReference type="SUPFAM" id="SSF103473">
    <property type="entry name" value="MFS general substrate transporter"/>
    <property type="match status" value="1"/>
</dbReference>
<evidence type="ECO:0000256" key="4">
    <source>
        <dbReference type="ARBA" id="ARBA00022448"/>
    </source>
</evidence>
<dbReference type="OrthoDB" id="9995836at2759"/>
<feature type="transmembrane region" description="Helical" evidence="9">
    <location>
        <begin position="88"/>
        <end position="106"/>
    </location>
</feature>
<evidence type="ECO:0000313" key="11">
    <source>
        <dbReference type="Proteomes" id="UP000663879"/>
    </source>
</evidence>
<keyword evidence="6 9" id="KW-0812">Transmembrane</keyword>
<comment type="subcellular location">
    <subcellularLocation>
        <location evidence="2 9">Cell membrane</location>
        <topology evidence="2 9">Multi-pass membrane protein</topology>
    </subcellularLocation>
</comment>
<accession>A0A814DCS6</accession>
<evidence type="ECO:0000256" key="2">
    <source>
        <dbReference type="ARBA" id="ARBA00004651"/>
    </source>
</evidence>
<comment type="caution">
    <text evidence="10">The sequence shown here is derived from an EMBL/GenBank/DDBJ whole genome shotgun (WGS) entry which is preliminary data.</text>
</comment>
<sequence length="439" mass="50689">MNQFKDYNSKVKWSTFILISIFTCSSWICATSIWAQLPLIIYETDESWRLPSILTLLAQLAQIVPTIIYPICKFYLPRKILSNKLVIFSKLIVESAAIISLVFFWNRKYFLFGQNRSIGLYIVNILFNIFGGMSTVSFLPFISEYFDKEYITPIYIGEAFSSLVPSSLVFFQGISKNHEICHNTTKMTKNDTYYTLEPVKPESNFSVSVFFTIICIFYMISFVSFIIICMKLKPKIKESEKNTTDENQTFLNSSNENEKKFEEKFEIMYLLVIIFIISFFMYGILLGLQSYSTLAYSHLAFNLSINLGNLLLPMVIFFSIVSIESSLKTITIQFLIGLLFSIWIVYVSFYSPCPPLVKHWSGESIIVIAWILAECFFLRLRSVIATRLEKFGEKVLLILGWVTLLGQMCGGLVVYLLVEIFQIFHSRPSCTENLSYCNF</sequence>
<organism evidence="10 11">
    <name type="scientific">Brachionus calyciflorus</name>
    <dbReference type="NCBI Taxonomy" id="104777"/>
    <lineage>
        <taxon>Eukaryota</taxon>
        <taxon>Metazoa</taxon>
        <taxon>Spiralia</taxon>
        <taxon>Gnathifera</taxon>
        <taxon>Rotifera</taxon>
        <taxon>Eurotatoria</taxon>
        <taxon>Monogononta</taxon>
        <taxon>Pseudotrocha</taxon>
        <taxon>Ploima</taxon>
        <taxon>Brachionidae</taxon>
        <taxon>Brachionus</taxon>
    </lineage>
</organism>
<comment type="catalytic activity">
    <reaction evidence="1 9">
        <text>riboflavin(in) = riboflavin(out)</text>
        <dbReference type="Rhea" id="RHEA:35015"/>
        <dbReference type="ChEBI" id="CHEBI:57986"/>
    </reaction>
</comment>
<evidence type="ECO:0000256" key="3">
    <source>
        <dbReference type="ARBA" id="ARBA00006366"/>
    </source>
</evidence>
<evidence type="ECO:0000256" key="1">
    <source>
        <dbReference type="ARBA" id="ARBA00000215"/>
    </source>
</evidence>
<gene>
    <name evidence="10" type="ORF">OXX778_LOCUS14165</name>
</gene>
<keyword evidence="4 9" id="KW-0813">Transport</keyword>
<evidence type="ECO:0000256" key="5">
    <source>
        <dbReference type="ARBA" id="ARBA00022475"/>
    </source>
</evidence>
<keyword evidence="11" id="KW-1185">Reference proteome</keyword>
<evidence type="ECO:0000256" key="6">
    <source>
        <dbReference type="ARBA" id="ARBA00022692"/>
    </source>
</evidence>
<keyword evidence="5 9" id="KW-1003">Cell membrane</keyword>
<feature type="transmembrane region" description="Helical" evidence="9">
    <location>
        <begin position="118"/>
        <end position="142"/>
    </location>
</feature>
<proteinExistence type="inferred from homology"/>
<feature type="transmembrane region" description="Helical" evidence="9">
    <location>
        <begin position="396"/>
        <end position="418"/>
    </location>
</feature>
<name>A0A814DCS6_9BILA</name>
<protein>
    <recommendedName>
        <fullName evidence="9">Riboflavin transporter</fullName>
    </recommendedName>
</protein>
<dbReference type="GO" id="GO:0032217">
    <property type="term" value="F:riboflavin transmembrane transporter activity"/>
    <property type="evidence" value="ECO:0007669"/>
    <property type="project" value="UniProtKB-UniRule"/>
</dbReference>